<organism evidence="1 2">
    <name type="scientific">Fischerella muscicola CCMEE 5323</name>
    <dbReference type="NCBI Taxonomy" id="2019572"/>
    <lineage>
        <taxon>Bacteria</taxon>
        <taxon>Bacillati</taxon>
        <taxon>Cyanobacteriota</taxon>
        <taxon>Cyanophyceae</taxon>
        <taxon>Nostocales</taxon>
        <taxon>Hapalosiphonaceae</taxon>
        <taxon>Fischerella</taxon>
    </lineage>
</organism>
<sequence length="69" mass="7668">MNALFTNPPHPKLLQQLANGSLGQSHNLTRAMRLWALLCWLYSDKGLSISLDIASQRNADGTLPRNSHL</sequence>
<keyword evidence="2" id="KW-1185">Reference proteome</keyword>
<protein>
    <submittedName>
        <fullName evidence="1">Uncharacterized protein</fullName>
    </submittedName>
</protein>
<comment type="caution">
    <text evidence="1">The sequence shown here is derived from an EMBL/GenBank/DDBJ whole genome shotgun (WGS) entry which is preliminary data.</text>
</comment>
<name>A0A2N6K6I7_FISMU</name>
<evidence type="ECO:0000313" key="2">
    <source>
        <dbReference type="Proteomes" id="UP000235036"/>
    </source>
</evidence>
<proteinExistence type="predicted"/>
<dbReference type="Proteomes" id="UP000235036">
    <property type="component" value="Unassembled WGS sequence"/>
</dbReference>
<evidence type="ECO:0000313" key="1">
    <source>
        <dbReference type="EMBL" id="PLZ92539.1"/>
    </source>
</evidence>
<accession>A0A2N6K6I7</accession>
<dbReference type="AlphaFoldDB" id="A0A2N6K6I7"/>
<dbReference type="EMBL" id="NRQW01000113">
    <property type="protein sequence ID" value="PLZ92539.1"/>
    <property type="molecule type" value="Genomic_DNA"/>
</dbReference>
<gene>
    <name evidence="1" type="ORF">CEN44_05685</name>
</gene>
<reference evidence="1 2" key="1">
    <citation type="submission" date="2017-08" db="EMBL/GenBank/DDBJ databases">
        <title>Genomes of Fischerella (Mastigocladus) sp. strains.</title>
        <authorList>
            <person name="Miller S.R."/>
        </authorList>
    </citation>
    <scope>NUCLEOTIDE SEQUENCE [LARGE SCALE GENOMIC DNA]</scope>
    <source>
        <strain evidence="1 2">CCMEE 5323</strain>
    </source>
</reference>